<dbReference type="Proteomes" id="UP000270924">
    <property type="component" value="Unassembled WGS sequence"/>
</dbReference>
<evidence type="ECO:0000313" key="2">
    <source>
        <dbReference type="Proteomes" id="UP000270924"/>
    </source>
</evidence>
<protein>
    <submittedName>
        <fullName evidence="1">Uncharacterized protein</fullName>
    </submittedName>
</protein>
<keyword evidence="2" id="KW-1185">Reference proteome</keyword>
<evidence type="ECO:0000313" key="1">
    <source>
        <dbReference type="EMBL" id="VDM16099.1"/>
    </source>
</evidence>
<dbReference type="AlphaFoldDB" id="A0A3P7EIR8"/>
<gene>
    <name evidence="1" type="ORF">WBA_LOCUS9262</name>
</gene>
<reference evidence="1 2" key="1">
    <citation type="submission" date="2018-11" db="EMBL/GenBank/DDBJ databases">
        <authorList>
            <consortium name="Pathogen Informatics"/>
        </authorList>
    </citation>
    <scope>NUCLEOTIDE SEQUENCE [LARGE SCALE GENOMIC DNA]</scope>
</reference>
<name>A0A3P7EIR8_WUCBA</name>
<dbReference type="EMBL" id="UYWW01008839">
    <property type="protein sequence ID" value="VDM16099.1"/>
    <property type="molecule type" value="Genomic_DNA"/>
</dbReference>
<accession>A0A3P7EIR8</accession>
<dbReference type="InParanoid" id="A0A3P7EIR8"/>
<sequence>MEDDGFYHCISKSNAVQSIGSKRLIVNELRKDFNNLGAMNFGIFHKIEYCLPESRELRCALLAVPSYDHHVHKKFYQELLHIFIAGYFYLNNFGQNC</sequence>
<organism evidence="1 2">
    <name type="scientific">Wuchereria bancrofti</name>
    <dbReference type="NCBI Taxonomy" id="6293"/>
    <lineage>
        <taxon>Eukaryota</taxon>
        <taxon>Metazoa</taxon>
        <taxon>Ecdysozoa</taxon>
        <taxon>Nematoda</taxon>
        <taxon>Chromadorea</taxon>
        <taxon>Rhabditida</taxon>
        <taxon>Spirurina</taxon>
        <taxon>Spiruromorpha</taxon>
        <taxon>Filarioidea</taxon>
        <taxon>Onchocercidae</taxon>
        <taxon>Wuchereria</taxon>
    </lineage>
</organism>
<proteinExistence type="predicted"/>